<keyword evidence="20" id="KW-1185">Reference proteome</keyword>
<feature type="region of interest" description="Disordered" evidence="16">
    <location>
        <begin position="48"/>
        <end position="73"/>
    </location>
</feature>
<name>A0AAV5RCA7_PICKL</name>
<evidence type="ECO:0000256" key="15">
    <source>
        <dbReference type="ARBA" id="ARBA00081902"/>
    </source>
</evidence>
<dbReference type="InterPro" id="IPR043128">
    <property type="entry name" value="Rev_trsase/Diguanyl_cyclase"/>
</dbReference>
<dbReference type="Pfam" id="PF00817">
    <property type="entry name" value="IMS"/>
    <property type="match status" value="1"/>
</dbReference>
<evidence type="ECO:0000256" key="12">
    <source>
        <dbReference type="ARBA" id="ARBA00023204"/>
    </source>
</evidence>
<dbReference type="EMBL" id="BTGB01000009">
    <property type="protein sequence ID" value="GMM48251.1"/>
    <property type="molecule type" value="Genomic_DNA"/>
</dbReference>
<dbReference type="Gene3D" id="3.30.1490.100">
    <property type="entry name" value="DNA polymerase, Y-family, little finger domain"/>
    <property type="match status" value="1"/>
</dbReference>
<feature type="domain" description="BRCT" evidence="17">
    <location>
        <begin position="198"/>
        <end position="286"/>
    </location>
</feature>
<dbReference type="InterPro" id="IPR043502">
    <property type="entry name" value="DNA/RNA_pol_sf"/>
</dbReference>
<evidence type="ECO:0000256" key="4">
    <source>
        <dbReference type="ARBA" id="ARBA00020399"/>
    </source>
</evidence>
<dbReference type="PANTHER" id="PTHR45990:SF1">
    <property type="entry name" value="DNA REPAIR PROTEIN REV1"/>
    <property type="match status" value="1"/>
</dbReference>
<dbReference type="PANTHER" id="PTHR45990">
    <property type="entry name" value="DNA REPAIR PROTEIN REV1"/>
    <property type="match status" value="1"/>
</dbReference>
<dbReference type="Pfam" id="PF16589">
    <property type="entry name" value="BRCT_2"/>
    <property type="match status" value="1"/>
</dbReference>
<keyword evidence="6 19" id="KW-0808">Transferase</keyword>
<sequence>MDDRKDSTETNTTWDSLDDDAVLSFINKLDSHNQIKKNNVKKEVLTDIDTDVDTENDDEPELNDKPQEGQSNDDMLYASIRSSQWSSMNDSKFINYVNKLTQSKQFDTTIEVENTSYNDVQLLSSPILPGQRKIEIETSDNNNDDDDNENDENDENEELPYDQYDNYEDYFAEKNRKQNLQGEELSKFLKANDDSGNDYPPIFKNCAIHVNGRTDPDILQLRKLILLYGGKYVHYLSSKRSVTHIVAENLPPRKRIQFGNCKVVSPKWIMDSIEAKRLLDYSLYRIEKLNDYGQQIIKFPKRDIVEENGEIVDDNIDDIDNDQLSQELSQELQNTGIDATHPNFLKVFFSKSRLHHLSSWKSELRSNFINEAILALQSKKIPQNSPQRIIMHVDFDCFFATVSAMKHNPPIDINTVPCCVTHGGKSADIASCNYIARQFGVSNGMWLSNAKELCPNIVSLPYYFEEYETISKKFYQKLLSMDINTILPVSIDEALVDISYLCSQGDQNVEKIVKGIKEGLDSVTKCTLSCGAGRNVLLAKLALRKAKPNGVYYISDNNDQIDEFLKTVDVKQLPGFGKKLYQKLNTFYPNKEEITVSDLKKIDKSSLINTFGAKMGAKLYDYARGIDDVSIDILKDTDKYTRKSVNIDVNWGVRFSTDPDVETFLSRLANELSERLLNIKMIGTSITLKLSIRHTDAPIEPTKYMGMGRCEFTSKTAKLGVATRDSGVLGSELKYLWRFMNVEPKELRGVGVSMNKLTQDDYNIDNKQMKLNFTSNVNLKPPITNKSPSPESYHSPVKTSRSRTGSPVKDDPEEQIDWDVFNSLPPDLQLEIKNELRRRKLQSSPKKRKLYANDKDIANLLSPKKKKLTMELEKEQYLSPHKIKEQKQKNIVFQGIPVTDESILLKKLVAWMDYTLIDNNELNENDLELFRDFMIQILSSSDTLRFLRIYQTLKRRILISPIQESKQFNKWNEELESLKQLIGEQPLSDFQFKF</sequence>
<feature type="compositionally biased region" description="Acidic residues" evidence="16">
    <location>
        <begin position="142"/>
        <end position="162"/>
    </location>
</feature>
<reference evidence="19 20" key="1">
    <citation type="journal article" date="2023" name="Elife">
        <title>Identification of key yeast species and microbe-microbe interactions impacting larval growth of Drosophila in the wild.</title>
        <authorList>
            <person name="Mure A."/>
            <person name="Sugiura Y."/>
            <person name="Maeda R."/>
            <person name="Honda K."/>
            <person name="Sakurai N."/>
            <person name="Takahashi Y."/>
            <person name="Watada M."/>
            <person name="Katoh T."/>
            <person name="Gotoh A."/>
            <person name="Gotoh Y."/>
            <person name="Taniguchi I."/>
            <person name="Nakamura K."/>
            <person name="Hayashi T."/>
            <person name="Katayama T."/>
            <person name="Uemura T."/>
            <person name="Hattori Y."/>
        </authorList>
    </citation>
    <scope>NUCLEOTIDE SEQUENCE [LARGE SCALE GENOMIC DNA]</scope>
    <source>
        <strain evidence="19 20">PK-24</strain>
    </source>
</reference>
<dbReference type="Gene3D" id="3.40.50.10190">
    <property type="entry name" value="BRCT domain"/>
    <property type="match status" value="1"/>
</dbReference>
<evidence type="ECO:0000256" key="5">
    <source>
        <dbReference type="ARBA" id="ARBA00022634"/>
    </source>
</evidence>
<comment type="subcellular location">
    <subcellularLocation>
        <location evidence="2">Nucleus</location>
    </subcellularLocation>
</comment>
<evidence type="ECO:0000256" key="6">
    <source>
        <dbReference type="ARBA" id="ARBA00022679"/>
    </source>
</evidence>
<dbReference type="Gene3D" id="6.10.250.1630">
    <property type="match status" value="1"/>
</dbReference>
<evidence type="ECO:0000256" key="3">
    <source>
        <dbReference type="ARBA" id="ARBA00010945"/>
    </source>
</evidence>
<feature type="domain" description="UmuC" evidence="18">
    <location>
        <begin position="390"/>
        <end position="577"/>
    </location>
</feature>
<feature type="compositionally biased region" description="Polar residues" evidence="16">
    <location>
        <begin position="775"/>
        <end position="805"/>
    </location>
</feature>
<dbReference type="FunFam" id="3.30.1490.100:FF:000001">
    <property type="entry name" value="DNA repair protein REV1"/>
    <property type="match status" value="1"/>
</dbReference>
<feature type="compositionally biased region" description="Acidic residues" evidence="16">
    <location>
        <begin position="48"/>
        <end position="61"/>
    </location>
</feature>
<keyword evidence="5" id="KW-0237">DNA synthesis</keyword>
<dbReference type="Pfam" id="PF11799">
    <property type="entry name" value="IMS_C"/>
    <property type="match status" value="1"/>
</dbReference>
<dbReference type="Pfam" id="PF21999">
    <property type="entry name" value="IMS_HHH_1"/>
    <property type="match status" value="1"/>
</dbReference>
<keyword evidence="9" id="KW-0227">DNA damage</keyword>
<dbReference type="GO" id="GO:0003887">
    <property type="term" value="F:DNA-directed DNA polymerase activity"/>
    <property type="evidence" value="ECO:0007669"/>
    <property type="project" value="InterPro"/>
</dbReference>
<dbReference type="GO" id="GO:0046872">
    <property type="term" value="F:metal ion binding"/>
    <property type="evidence" value="ECO:0007669"/>
    <property type="project" value="UniProtKB-KW"/>
</dbReference>
<keyword evidence="10" id="KW-0460">Magnesium</keyword>
<dbReference type="GO" id="GO:0042276">
    <property type="term" value="P:error-prone translesion synthesis"/>
    <property type="evidence" value="ECO:0007669"/>
    <property type="project" value="TreeGrafter"/>
</dbReference>
<comment type="cofactor">
    <cofactor evidence="1">
        <name>Mg(2+)</name>
        <dbReference type="ChEBI" id="CHEBI:18420"/>
    </cofactor>
</comment>
<dbReference type="FunFam" id="3.40.50.10190:FF:000011">
    <property type="entry name" value="DNA repair protein REV1"/>
    <property type="match status" value="1"/>
</dbReference>
<evidence type="ECO:0000256" key="1">
    <source>
        <dbReference type="ARBA" id="ARBA00001946"/>
    </source>
</evidence>
<dbReference type="GO" id="GO:0017125">
    <property type="term" value="F:deoxycytidyl transferase activity"/>
    <property type="evidence" value="ECO:0007669"/>
    <property type="project" value="TreeGrafter"/>
</dbReference>
<comment type="function">
    <text evidence="14">Deoxycytidyl transferase involved in DNA repair. Transfers a dCMP residue from dCTP to the 3'-end of a DNA primer in a template-dependent reaction. May assist in the first step in the bypass of abasic lesions by the insertion of a nucleotide opposite the lesion. Required for normal induction of mutations by physical and chemical agents. Involved in mitochondrial DNA mutagenesis.</text>
</comment>
<dbReference type="PROSITE" id="PS50173">
    <property type="entry name" value="UMUC"/>
    <property type="match status" value="1"/>
</dbReference>
<gene>
    <name evidence="19" type="ORF">DAPK24_048490</name>
</gene>
<keyword evidence="8" id="KW-0479">Metal-binding</keyword>
<protein>
    <recommendedName>
        <fullName evidence="4">DNA repair protein REV1</fullName>
    </recommendedName>
    <alternativeName>
        <fullName evidence="15">Reversionless protein 1</fullName>
    </alternativeName>
</protein>
<dbReference type="Gene3D" id="1.10.150.20">
    <property type="entry name" value="5' to 3' exonuclease, C-terminal subdomain"/>
    <property type="match status" value="1"/>
</dbReference>
<comment type="similarity">
    <text evidence="3">Belongs to the DNA polymerase type-Y family.</text>
</comment>
<dbReference type="SMART" id="SM00292">
    <property type="entry name" value="BRCT"/>
    <property type="match status" value="1"/>
</dbReference>
<evidence type="ECO:0000313" key="19">
    <source>
        <dbReference type="EMBL" id="GMM48251.1"/>
    </source>
</evidence>
<keyword evidence="12" id="KW-0234">DNA repair</keyword>
<organism evidence="19 20">
    <name type="scientific">Pichia kluyveri</name>
    <name type="common">Yeast</name>
    <dbReference type="NCBI Taxonomy" id="36015"/>
    <lineage>
        <taxon>Eukaryota</taxon>
        <taxon>Fungi</taxon>
        <taxon>Dikarya</taxon>
        <taxon>Ascomycota</taxon>
        <taxon>Saccharomycotina</taxon>
        <taxon>Pichiomycetes</taxon>
        <taxon>Pichiales</taxon>
        <taxon>Pichiaceae</taxon>
        <taxon>Pichia</taxon>
    </lineage>
</organism>
<dbReference type="SUPFAM" id="SSF100879">
    <property type="entry name" value="Lesion bypass DNA polymerase (Y-family), little finger domain"/>
    <property type="match status" value="1"/>
</dbReference>
<comment type="caution">
    <text evidence="19">The sequence shown here is derived from an EMBL/GenBank/DDBJ whole genome shotgun (WGS) entry which is preliminary data.</text>
</comment>
<dbReference type="GO" id="GO:0070987">
    <property type="term" value="P:error-free translesion synthesis"/>
    <property type="evidence" value="ECO:0007669"/>
    <property type="project" value="TreeGrafter"/>
</dbReference>
<dbReference type="InterPro" id="IPR017961">
    <property type="entry name" value="DNA_pol_Y-fam_little_finger"/>
</dbReference>
<evidence type="ECO:0000313" key="20">
    <source>
        <dbReference type="Proteomes" id="UP001378960"/>
    </source>
</evidence>
<feature type="region of interest" description="Disordered" evidence="16">
    <location>
        <begin position="775"/>
        <end position="812"/>
    </location>
</feature>
<dbReference type="AlphaFoldDB" id="A0AAV5RCA7"/>
<evidence type="ECO:0000256" key="2">
    <source>
        <dbReference type="ARBA" id="ARBA00004123"/>
    </source>
</evidence>
<evidence type="ECO:0000256" key="8">
    <source>
        <dbReference type="ARBA" id="ARBA00022723"/>
    </source>
</evidence>
<dbReference type="SUPFAM" id="SSF56672">
    <property type="entry name" value="DNA/RNA polymerases"/>
    <property type="match status" value="1"/>
</dbReference>
<accession>A0AAV5RCA7</accession>
<keyword evidence="13" id="KW-0539">Nucleus</keyword>
<dbReference type="InterPro" id="IPR053848">
    <property type="entry name" value="IMS_HHH_1"/>
</dbReference>
<dbReference type="Proteomes" id="UP001378960">
    <property type="component" value="Unassembled WGS sequence"/>
</dbReference>
<evidence type="ECO:0000256" key="9">
    <source>
        <dbReference type="ARBA" id="ARBA00022763"/>
    </source>
</evidence>
<dbReference type="PROSITE" id="PS50172">
    <property type="entry name" value="BRCT"/>
    <property type="match status" value="1"/>
</dbReference>
<evidence type="ECO:0000259" key="17">
    <source>
        <dbReference type="PROSITE" id="PS50172"/>
    </source>
</evidence>
<feature type="region of interest" description="Disordered" evidence="16">
    <location>
        <begin position="136"/>
        <end position="162"/>
    </location>
</feature>
<evidence type="ECO:0000256" key="13">
    <source>
        <dbReference type="ARBA" id="ARBA00023242"/>
    </source>
</evidence>
<keyword evidence="11" id="KW-0238">DNA-binding</keyword>
<evidence type="ECO:0000256" key="11">
    <source>
        <dbReference type="ARBA" id="ARBA00023125"/>
    </source>
</evidence>
<dbReference type="GO" id="GO:0003684">
    <property type="term" value="F:damaged DNA binding"/>
    <property type="evidence" value="ECO:0007669"/>
    <property type="project" value="InterPro"/>
</dbReference>
<dbReference type="Gene3D" id="6.10.250.1490">
    <property type="match status" value="1"/>
</dbReference>
<keyword evidence="7" id="KW-0548">Nucleotidyltransferase</keyword>
<evidence type="ECO:0000259" key="18">
    <source>
        <dbReference type="PROSITE" id="PS50173"/>
    </source>
</evidence>
<dbReference type="InterPro" id="IPR001126">
    <property type="entry name" value="UmuC"/>
</dbReference>
<dbReference type="InterPro" id="IPR036775">
    <property type="entry name" value="DNA_pol_Y-fam_lit_finger_sf"/>
</dbReference>
<dbReference type="InterPro" id="IPR001357">
    <property type="entry name" value="BRCT_dom"/>
</dbReference>
<proteinExistence type="inferred from homology"/>
<evidence type="ECO:0000256" key="14">
    <source>
        <dbReference type="ARBA" id="ARBA00058985"/>
    </source>
</evidence>
<dbReference type="InterPro" id="IPR036420">
    <property type="entry name" value="BRCT_dom_sf"/>
</dbReference>
<dbReference type="Gene3D" id="3.40.1170.60">
    <property type="match status" value="1"/>
</dbReference>
<dbReference type="CDD" id="cd17719">
    <property type="entry name" value="BRCT_Rev1"/>
    <property type="match status" value="1"/>
</dbReference>
<evidence type="ECO:0000256" key="7">
    <source>
        <dbReference type="ARBA" id="ARBA00022695"/>
    </source>
</evidence>
<evidence type="ECO:0000256" key="16">
    <source>
        <dbReference type="SAM" id="MobiDB-lite"/>
    </source>
</evidence>
<dbReference type="GO" id="GO:0006281">
    <property type="term" value="P:DNA repair"/>
    <property type="evidence" value="ECO:0007669"/>
    <property type="project" value="UniProtKB-KW"/>
</dbReference>
<dbReference type="SUPFAM" id="SSF52113">
    <property type="entry name" value="BRCT domain"/>
    <property type="match status" value="1"/>
</dbReference>
<evidence type="ECO:0000256" key="10">
    <source>
        <dbReference type="ARBA" id="ARBA00022842"/>
    </source>
</evidence>
<dbReference type="GO" id="GO:0005634">
    <property type="term" value="C:nucleus"/>
    <property type="evidence" value="ECO:0007669"/>
    <property type="project" value="UniProtKB-SubCell"/>
</dbReference>
<dbReference type="Gene3D" id="3.30.70.270">
    <property type="match status" value="1"/>
</dbReference>